<evidence type="ECO:0000313" key="2">
    <source>
        <dbReference type="Proteomes" id="UP000261222"/>
    </source>
</evidence>
<comment type="caution">
    <text evidence="1">The sequence shown here is derived from an EMBL/GenBank/DDBJ whole genome shotgun (WGS) entry which is preliminary data.</text>
</comment>
<evidence type="ECO:0000313" key="1">
    <source>
        <dbReference type="EMBL" id="RGN07173.1"/>
    </source>
</evidence>
<reference evidence="1 2" key="1">
    <citation type="submission" date="2018-08" db="EMBL/GenBank/DDBJ databases">
        <title>A genome reference for cultivated species of the human gut microbiota.</title>
        <authorList>
            <person name="Zou Y."/>
            <person name="Xue W."/>
            <person name="Luo G."/>
        </authorList>
    </citation>
    <scope>NUCLEOTIDE SEQUENCE [LARGE SCALE GENOMIC DNA]</scope>
    <source>
        <strain evidence="1 2">OM06-11AA</strain>
    </source>
</reference>
<proteinExistence type="predicted"/>
<accession>A0A3E5AAM1</accession>
<gene>
    <name evidence="1" type="ORF">DXB81_01195</name>
</gene>
<dbReference type="Proteomes" id="UP000261222">
    <property type="component" value="Unassembled WGS sequence"/>
</dbReference>
<name>A0A3E5AAM1_9FIRM</name>
<dbReference type="EMBL" id="QSUB01000001">
    <property type="protein sequence ID" value="RGN07173.1"/>
    <property type="molecule type" value="Genomic_DNA"/>
</dbReference>
<protein>
    <submittedName>
        <fullName evidence="1">Uncharacterized protein</fullName>
    </submittedName>
</protein>
<organism evidence="1 2">
    <name type="scientific">Blautia obeum</name>
    <dbReference type="NCBI Taxonomy" id="40520"/>
    <lineage>
        <taxon>Bacteria</taxon>
        <taxon>Bacillati</taxon>
        <taxon>Bacillota</taxon>
        <taxon>Clostridia</taxon>
        <taxon>Lachnospirales</taxon>
        <taxon>Lachnospiraceae</taxon>
        <taxon>Blautia</taxon>
    </lineage>
</organism>
<dbReference type="AlphaFoldDB" id="A0A3E5AAM1"/>
<sequence>MIAATKSDTGKTCNFLLSVASDNKPSLKISCTENLVTVRKKDQNILKVPYYFMLKSRKIY</sequence>